<evidence type="ECO:0000313" key="9">
    <source>
        <dbReference type="EMBL" id="QED26506.1"/>
    </source>
</evidence>
<dbReference type="RefSeq" id="WP_146957998.1">
    <property type="nucleotide sequence ID" value="NZ_CP042467.1"/>
</dbReference>
<dbReference type="Proteomes" id="UP000321595">
    <property type="component" value="Chromosome"/>
</dbReference>
<dbReference type="PANTHER" id="PTHR43821:SF1">
    <property type="entry name" value="NAD(P)H NITROREDUCTASE YDJA-RELATED"/>
    <property type="match status" value="1"/>
</dbReference>
<dbReference type="InterPro" id="IPR026021">
    <property type="entry name" value="YdjA-like"/>
</dbReference>
<keyword evidence="5" id="KW-0521">NADP</keyword>
<proteinExistence type="inferred from homology"/>
<sequence length="183" mass="20389">MNTIEALIGRRTAHHYTTEPVPQDWVVEALEAAIRAPNHKLTNPWRFFQIGAQTRPEIVEIALEAKRAFREITSADEAAIRSKVGDSSVLILVGQALAKEEARRKEDYASVACAIQNFSLAMWDHGVATKWSTGPFVTHEKTYELLGIDPKEIELVGAVFAGYPKVIPQTPRTPLSEVFRVLP</sequence>
<dbReference type="Pfam" id="PF00881">
    <property type="entry name" value="Nitroreductase"/>
    <property type="match status" value="1"/>
</dbReference>
<keyword evidence="3" id="KW-0285">Flavoprotein</keyword>
<evidence type="ECO:0000256" key="5">
    <source>
        <dbReference type="ARBA" id="ARBA00022857"/>
    </source>
</evidence>
<evidence type="ECO:0000256" key="1">
    <source>
        <dbReference type="ARBA" id="ARBA00001917"/>
    </source>
</evidence>
<dbReference type="CDD" id="cd02135">
    <property type="entry name" value="YdjA-like"/>
    <property type="match status" value="1"/>
</dbReference>
<keyword evidence="4" id="KW-0288">FMN</keyword>
<dbReference type="OrthoDB" id="9798230at2"/>
<organism evidence="9 10">
    <name type="scientific">Microvenator marinus</name>
    <dbReference type="NCBI Taxonomy" id="2600177"/>
    <lineage>
        <taxon>Bacteria</taxon>
        <taxon>Deltaproteobacteria</taxon>
        <taxon>Bradymonadales</taxon>
        <taxon>Microvenatoraceae</taxon>
        <taxon>Microvenator</taxon>
    </lineage>
</organism>
<comment type="cofactor">
    <cofactor evidence="1">
        <name>FMN</name>
        <dbReference type="ChEBI" id="CHEBI:58210"/>
    </cofactor>
</comment>
<evidence type="ECO:0000313" key="10">
    <source>
        <dbReference type="Proteomes" id="UP000321595"/>
    </source>
</evidence>
<evidence type="ECO:0000256" key="3">
    <source>
        <dbReference type="ARBA" id="ARBA00022630"/>
    </source>
</evidence>
<dbReference type="PANTHER" id="PTHR43821">
    <property type="entry name" value="NAD(P)H NITROREDUCTASE YDJA-RELATED"/>
    <property type="match status" value="1"/>
</dbReference>
<dbReference type="InterPro" id="IPR000415">
    <property type="entry name" value="Nitroreductase-like"/>
</dbReference>
<dbReference type="SUPFAM" id="SSF55469">
    <property type="entry name" value="FMN-dependent nitroreductase-like"/>
    <property type="match status" value="1"/>
</dbReference>
<evidence type="ECO:0000256" key="6">
    <source>
        <dbReference type="ARBA" id="ARBA00023002"/>
    </source>
</evidence>
<evidence type="ECO:0000259" key="8">
    <source>
        <dbReference type="Pfam" id="PF00881"/>
    </source>
</evidence>
<comment type="similarity">
    <text evidence="2">Belongs to the nitroreductase family.</text>
</comment>
<name>A0A5B8XSA1_9DELT</name>
<evidence type="ECO:0000256" key="2">
    <source>
        <dbReference type="ARBA" id="ARBA00007118"/>
    </source>
</evidence>
<dbReference type="InterPro" id="IPR029479">
    <property type="entry name" value="Nitroreductase"/>
</dbReference>
<dbReference type="InterPro" id="IPR052530">
    <property type="entry name" value="NAD(P)H_nitroreductase"/>
</dbReference>
<keyword evidence="7" id="KW-0520">NAD</keyword>
<evidence type="ECO:0000256" key="7">
    <source>
        <dbReference type="ARBA" id="ARBA00023027"/>
    </source>
</evidence>
<dbReference type="Gene3D" id="3.40.109.10">
    <property type="entry name" value="NADH Oxidase"/>
    <property type="match status" value="1"/>
</dbReference>
<gene>
    <name evidence="9" type="ORF">FRD01_04435</name>
</gene>
<accession>A0A5B8XSA1</accession>
<dbReference type="KEGG" id="bbae:FRD01_04435"/>
<keyword evidence="10" id="KW-1185">Reference proteome</keyword>
<evidence type="ECO:0000256" key="4">
    <source>
        <dbReference type="ARBA" id="ARBA00022643"/>
    </source>
</evidence>
<protein>
    <submittedName>
        <fullName evidence="9">Nitroreductase</fullName>
    </submittedName>
</protein>
<feature type="domain" description="Nitroreductase" evidence="8">
    <location>
        <begin position="9"/>
        <end position="163"/>
    </location>
</feature>
<dbReference type="EMBL" id="CP042467">
    <property type="protein sequence ID" value="QED26506.1"/>
    <property type="molecule type" value="Genomic_DNA"/>
</dbReference>
<keyword evidence="6" id="KW-0560">Oxidoreductase</keyword>
<dbReference type="GO" id="GO:0016491">
    <property type="term" value="F:oxidoreductase activity"/>
    <property type="evidence" value="ECO:0007669"/>
    <property type="project" value="UniProtKB-KW"/>
</dbReference>
<dbReference type="AlphaFoldDB" id="A0A5B8XSA1"/>
<reference evidence="9 10" key="1">
    <citation type="submission" date="2019-08" db="EMBL/GenBank/DDBJ databases">
        <authorList>
            <person name="Liang Q."/>
        </authorList>
    </citation>
    <scope>NUCLEOTIDE SEQUENCE [LARGE SCALE GENOMIC DNA]</scope>
    <source>
        <strain evidence="9 10">V1718</strain>
    </source>
</reference>